<dbReference type="PANTHER" id="PTHR11364:SF27">
    <property type="entry name" value="SULFURTRANSFERASE"/>
    <property type="match status" value="1"/>
</dbReference>
<feature type="domain" description="Rhodanese" evidence="3">
    <location>
        <begin position="37"/>
        <end position="157"/>
    </location>
</feature>
<dbReference type="RefSeq" id="WP_344802401.1">
    <property type="nucleotide sequence ID" value="NZ_BAABAB010000007.1"/>
</dbReference>
<name>A0ABP6ZJN9_9ACTN</name>
<accession>A0ABP6ZJN9</accession>
<feature type="domain" description="Rhodanese" evidence="3">
    <location>
        <begin position="189"/>
        <end position="297"/>
    </location>
</feature>
<keyword evidence="2" id="KW-0677">Repeat</keyword>
<dbReference type="Pfam" id="PF00581">
    <property type="entry name" value="Rhodanese"/>
    <property type="match status" value="2"/>
</dbReference>
<dbReference type="InterPro" id="IPR045078">
    <property type="entry name" value="TST/MPST-like"/>
</dbReference>
<dbReference type="EMBL" id="BAABAB010000007">
    <property type="protein sequence ID" value="GAA3611935.1"/>
    <property type="molecule type" value="Genomic_DNA"/>
</dbReference>
<dbReference type="InterPro" id="IPR036873">
    <property type="entry name" value="Rhodanese-like_dom_sf"/>
</dbReference>
<proteinExistence type="predicted"/>
<evidence type="ECO:0000259" key="3">
    <source>
        <dbReference type="PROSITE" id="PS50206"/>
    </source>
</evidence>
<evidence type="ECO:0000256" key="1">
    <source>
        <dbReference type="ARBA" id="ARBA00022679"/>
    </source>
</evidence>
<keyword evidence="1" id="KW-0808">Transferase</keyword>
<dbReference type="CDD" id="cd01448">
    <property type="entry name" value="TST_Repeat_1"/>
    <property type="match status" value="1"/>
</dbReference>
<dbReference type="Gene3D" id="3.40.250.10">
    <property type="entry name" value="Rhodanese-like domain"/>
    <property type="match status" value="2"/>
</dbReference>
<dbReference type="InterPro" id="IPR001763">
    <property type="entry name" value="Rhodanese-like_dom"/>
</dbReference>
<gene>
    <name evidence="4" type="ORF">GCM10022236_12160</name>
</gene>
<organism evidence="4 5">
    <name type="scientific">Microlunatus ginsengisoli</name>
    <dbReference type="NCBI Taxonomy" id="363863"/>
    <lineage>
        <taxon>Bacteria</taxon>
        <taxon>Bacillati</taxon>
        <taxon>Actinomycetota</taxon>
        <taxon>Actinomycetes</taxon>
        <taxon>Propionibacteriales</taxon>
        <taxon>Propionibacteriaceae</taxon>
        <taxon>Microlunatus</taxon>
    </lineage>
</organism>
<evidence type="ECO:0000313" key="5">
    <source>
        <dbReference type="Proteomes" id="UP001501490"/>
    </source>
</evidence>
<dbReference type="PROSITE" id="PS00380">
    <property type="entry name" value="RHODANESE_1"/>
    <property type="match status" value="1"/>
</dbReference>
<dbReference type="Proteomes" id="UP001501490">
    <property type="component" value="Unassembled WGS sequence"/>
</dbReference>
<dbReference type="PANTHER" id="PTHR11364">
    <property type="entry name" value="THIOSULFATE SULFERTANSFERASE"/>
    <property type="match status" value="1"/>
</dbReference>
<reference evidence="5" key="1">
    <citation type="journal article" date="2019" name="Int. J. Syst. Evol. Microbiol.">
        <title>The Global Catalogue of Microorganisms (GCM) 10K type strain sequencing project: providing services to taxonomists for standard genome sequencing and annotation.</title>
        <authorList>
            <consortium name="The Broad Institute Genomics Platform"/>
            <consortium name="The Broad Institute Genome Sequencing Center for Infectious Disease"/>
            <person name="Wu L."/>
            <person name="Ma J."/>
        </authorList>
    </citation>
    <scope>NUCLEOTIDE SEQUENCE [LARGE SCALE GENOMIC DNA]</scope>
    <source>
        <strain evidence="5">JCM 16929</strain>
    </source>
</reference>
<dbReference type="CDD" id="cd01449">
    <property type="entry name" value="TST_Repeat_2"/>
    <property type="match status" value="1"/>
</dbReference>
<evidence type="ECO:0000256" key="2">
    <source>
        <dbReference type="ARBA" id="ARBA00022737"/>
    </source>
</evidence>
<sequence>MNDALTEPVLTEPVLTEPVLTEPVLIEPGELAELIESDEPPVLADVRWWLAGPPGRPAYEQGHLPGAQYVDLESELSGAHRPGGAGGRHPLPDPADFAAAMRRIGISAGDLVVVYDPDTSLAASRLWWLLTDAGHDRVRVLNGGYAGWLAEDRPVETGPGRPVPPGTFAGRPGARAQVDADALTARLDAGDPVTVVDVRAGERFRGEVEPMDPVAGHIPGAQSLPSTGNLDPAGRFLAAEVLADRFAGLPDEPVLYCGSGVTAAHTLLALTIAGRGGAAIYPGSWSDWVSDPSRPVATGPE</sequence>
<comment type="caution">
    <text evidence="4">The sequence shown here is derived from an EMBL/GenBank/DDBJ whole genome shotgun (WGS) entry which is preliminary data.</text>
</comment>
<dbReference type="SUPFAM" id="SSF52821">
    <property type="entry name" value="Rhodanese/Cell cycle control phosphatase"/>
    <property type="match status" value="2"/>
</dbReference>
<protein>
    <submittedName>
        <fullName evidence="4">Sulfurtransferase</fullName>
    </submittedName>
</protein>
<dbReference type="InterPro" id="IPR001307">
    <property type="entry name" value="Thiosulphate_STrfase_CS"/>
</dbReference>
<keyword evidence="5" id="KW-1185">Reference proteome</keyword>
<evidence type="ECO:0000313" key="4">
    <source>
        <dbReference type="EMBL" id="GAA3611935.1"/>
    </source>
</evidence>
<dbReference type="PROSITE" id="PS50206">
    <property type="entry name" value="RHODANESE_3"/>
    <property type="match status" value="2"/>
</dbReference>
<dbReference type="SMART" id="SM00450">
    <property type="entry name" value="RHOD"/>
    <property type="match status" value="2"/>
</dbReference>